<dbReference type="Pfam" id="PF00905">
    <property type="entry name" value="Transpeptidase"/>
    <property type="match status" value="1"/>
</dbReference>
<evidence type="ECO:0000313" key="6">
    <source>
        <dbReference type="EMBL" id="MBP1999216.1"/>
    </source>
</evidence>
<dbReference type="SUPFAM" id="SSF54184">
    <property type="entry name" value="Penicillin-binding protein 2x (pbp-2x), c-terminal domain"/>
    <property type="match status" value="2"/>
</dbReference>
<dbReference type="PANTHER" id="PTHR30627">
    <property type="entry name" value="PEPTIDOGLYCAN D,D-TRANSPEPTIDASE"/>
    <property type="match status" value="1"/>
</dbReference>
<accession>A0ABS4JDN7</accession>
<dbReference type="InterPro" id="IPR001460">
    <property type="entry name" value="PCN-bd_Tpept"/>
</dbReference>
<proteinExistence type="inferred from homology"/>
<dbReference type="InterPro" id="IPR036138">
    <property type="entry name" value="PBP_dimer_sf"/>
</dbReference>
<dbReference type="Gene3D" id="3.40.710.10">
    <property type="entry name" value="DD-peptidase/beta-lactamase superfamily"/>
    <property type="match status" value="1"/>
</dbReference>
<dbReference type="SUPFAM" id="SSF56519">
    <property type="entry name" value="Penicillin binding protein dimerisation domain"/>
    <property type="match status" value="1"/>
</dbReference>
<sequence length="741" mass="81714">MNKRIKMRTLLIGGIITLFFIVIMGKVFWIQVIDSSFWRTYATENIWSRKEELPASRGKIMDRNGDVLADNAPAYNVILNPKAINDSKLQDQVVEGLHKILGKPANELLTLVNAKQPKNGKFYSYREVRSEGWMIDQDTKTQVDQLIVQIKADYKQKTKKKLVDAGISFKTTEKRSYPKTTMAAHVLGYINRQGDPVYGVESSFNKVLAGADGFISYQSDKQGVKIPKTKEVYQAPKDGSDIKLTIDDTIQFFTETAMKKAFDRLKPISMTVIAADPKTMEILGMANMPTYDPNKFYANVDPKNFINHALSSTYEPGSTFKIVTLAGVVQEGLFNPNATYQSGSIHIPGYKTPLYDVKRDGWGTLTYLQGVKHSSNVAFVKMGFEMLGKERLLQYIHNFGFGVKTGIDLPLENKGIINPQRDIEYATTTFGHGITVTPIQQVAAVAAVANGGMLLKPQIVKSTIDPTTGKVTPVEQSPGRRVLDSAKAKEVSSYLEQVVSDAKIGTGHKAYIEGYRVAGKTGTAVKPKTNGEAGYDYSKQVISFIGYAPVEDPKILVLVVIDQPASDLVSGGRDAAPVFKEIVEQSLQYMQVKKTNVKESQQQQKEAATAPNLKGNLLKEAKSDLDKREVEYVVLGKGGKIIGQYPDAGTVLTSAQRMYLLTEDSKTMEMPDFTGQSLRDVTQILTFLNVEVAASGEGYVTSQKVAMVDGKRRVTLQLKPPEPSTIPTKTSSSTSDKDENP</sequence>
<evidence type="ECO:0000256" key="4">
    <source>
        <dbReference type="SAM" id="MobiDB-lite"/>
    </source>
</evidence>
<feature type="domain" description="PASTA" evidence="5">
    <location>
        <begin position="604"/>
        <end position="662"/>
    </location>
</feature>
<feature type="domain" description="PASTA" evidence="5">
    <location>
        <begin position="664"/>
        <end position="720"/>
    </location>
</feature>
<reference evidence="6 7" key="1">
    <citation type="submission" date="2021-03" db="EMBL/GenBank/DDBJ databases">
        <title>Genomic Encyclopedia of Type Strains, Phase IV (KMG-IV): sequencing the most valuable type-strain genomes for metagenomic binning, comparative biology and taxonomic classification.</title>
        <authorList>
            <person name="Goeker M."/>
        </authorList>
    </citation>
    <scope>NUCLEOTIDE SEQUENCE [LARGE SCALE GENOMIC DNA]</scope>
    <source>
        <strain evidence="6 7">DSM 26806</strain>
    </source>
</reference>
<evidence type="ECO:0000259" key="5">
    <source>
        <dbReference type="PROSITE" id="PS51178"/>
    </source>
</evidence>
<dbReference type="InterPro" id="IPR050515">
    <property type="entry name" value="Beta-lactam/transpept"/>
</dbReference>
<evidence type="ECO:0000256" key="3">
    <source>
        <dbReference type="ARBA" id="ARBA00023136"/>
    </source>
</evidence>
<comment type="similarity">
    <text evidence="2">Belongs to the transpeptidase family.</text>
</comment>
<dbReference type="InterPro" id="IPR005311">
    <property type="entry name" value="PBP_dimer"/>
</dbReference>
<name>A0ABS4JDN7_9BACL</name>
<dbReference type="Pfam" id="PF03717">
    <property type="entry name" value="PBP_dimer"/>
    <property type="match status" value="1"/>
</dbReference>
<dbReference type="PROSITE" id="PS51178">
    <property type="entry name" value="PASTA"/>
    <property type="match status" value="2"/>
</dbReference>
<feature type="compositionally biased region" description="Low complexity" evidence="4">
    <location>
        <begin position="725"/>
        <end position="734"/>
    </location>
</feature>
<dbReference type="InterPro" id="IPR005543">
    <property type="entry name" value="PASTA_dom"/>
</dbReference>
<comment type="subcellular location">
    <subcellularLocation>
        <location evidence="1">Membrane</location>
    </subcellularLocation>
</comment>
<organism evidence="6 7">
    <name type="scientific">Paenibacillus shirakamiensis</name>
    <dbReference type="NCBI Taxonomy" id="1265935"/>
    <lineage>
        <taxon>Bacteria</taxon>
        <taxon>Bacillati</taxon>
        <taxon>Bacillota</taxon>
        <taxon>Bacilli</taxon>
        <taxon>Bacillales</taxon>
        <taxon>Paenibacillaceae</taxon>
        <taxon>Paenibacillus</taxon>
    </lineage>
</organism>
<evidence type="ECO:0000256" key="1">
    <source>
        <dbReference type="ARBA" id="ARBA00004370"/>
    </source>
</evidence>
<keyword evidence="7" id="KW-1185">Reference proteome</keyword>
<protein>
    <submittedName>
        <fullName evidence="6">Penicillin-binding protein 2B</fullName>
    </submittedName>
</protein>
<gene>
    <name evidence="6" type="ORF">J2Z69_000235</name>
</gene>
<evidence type="ECO:0000256" key="2">
    <source>
        <dbReference type="ARBA" id="ARBA00007171"/>
    </source>
</evidence>
<keyword evidence="3" id="KW-0472">Membrane</keyword>
<evidence type="ECO:0000313" key="7">
    <source>
        <dbReference type="Proteomes" id="UP001519288"/>
    </source>
</evidence>
<dbReference type="PANTHER" id="PTHR30627:SF1">
    <property type="entry name" value="PEPTIDOGLYCAN D,D-TRANSPEPTIDASE FTSI"/>
    <property type="match status" value="1"/>
</dbReference>
<dbReference type="SUPFAM" id="SSF56601">
    <property type="entry name" value="beta-lactamase/transpeptidase-like"/>
    <property type="match status" value="1"/>
</dbReference>
<dbReference type="EMBL" id="JAGGLD010000001">
    <property type="protein sequence ID" value="MBP1999216.1"/>
    <property type="molecule type" value="Genomic_DNA"/>
</dbReference>
<dbReference type="Gene3D" id="3.30.450.330">
    <property type="match status" value="1"/>
</dbReference>
<dbReference type="InterPro" id="IPR012338">
    <property type="entry name" value="Beta-lactam/transpept-like"/>
</dbReference>
<comment type="caution">
    <text evidence="6">The sequence shown here is derived from an EMBL/GenBank/DDBJ whole genome shotgun (WGS) entry which is preliminary data.</text>
</comment>
<dbReference type="Gene3D" id="3.90.1310.10">
    <property type="entry name" value="Penicillin-binding protein 2a (Domain 2)"/>
    <property type="match status" value="1"/>
</dbReference>
<feature type="region of interest" description="Disordered" evidence="4">
    <location>
        <begin position="714"/>
        <end position="741"/>
    </location>
</feature>
<dbReference type="Proteomes" id="UP001519288">
    <property type="component" value="Unassembled WGS sequence"/>
</dbReference>
<dbReference type="Pfam" id="PF03793">
    <property type="entry name" value="PASTA"/>
    <property type="match status" value="1"/>
</dbReference>
<dbReference type="RefSeq" id="WP_209858434.1">
    <property type="nucleotide sequence ID" value="NZ_JAGGLD010000001.1"/>
</dbReference>
<dbReference type="SMART" id="SM00740">
    <property type="entry name" value="PASTA"/>
    <property type="match status" value="2"/>
</dbReference>